<feature type="compositionally biased region" description="Basic and acidic residues" evidence="1">
    <location>
        <begin position="48"/>
        <end position="63"/>
    </location>
</feature>
<dbReference type="RefSeq" id="WP_135527437.1">
    <property type="nucleotide sequence ID" value="NZ_SRLH01000009.1"/>
</dbReference>
<accession>A0A4Z0L2W3</accession>
<feature type="region of interest" description="Disordered" evidence="1">
    <location>
        <begin position="1"/>
        <end position="119"/>
    </location>
</feature>
<evidence type="ECO:0000313" key="2">
    <source>
        <dbReference type="EMBL" id="TGD56664.1"/>
    </source>
</evidence>
<feature type="compositionally biased region" description="Basic and acidic residues" evidence="1">
    <location>
        <begin position="71"/>
        <end position="85"/>
    </location>
</feature>
<protein>
    <submittedName>
        <fullName evidence="2">Uncharacterized protein</fullName>
    </submittedName>
</protein>
<evidence type="ECO:0000313" key="3">
    <source>
        <dbReference type="Proteomes" id="UP000297407"/>
    </source>
</evidence>
<organism evidence="2 3">
    <name type="scientific">Flavobacterium humi</name>
    <dbReference type="NCBI Taxonomy" id="2562683"/>
    <lineage>
        <taxon>Bacteria</taxon>
        <taxon>Pseudomonadati</taxon>
        <taxon>Bacteroidota</taxon>
        <taxon>Flavobacteriia</taxon>
        <taxon>Flavobacteriales</taxon>
        <taxon>Flavobacteriaceae</taxon>
        <taxon>Flavobacterium</taxon>
    </lineage>
</organism>
<dbReference type="EMBL" id="SRLH01000009">
    <property type="protein sequence ID" value="TGD56664.1"/>
    <property type="molecule type" value="Genomic_DNA"/>
</dbReference>
<name>A0A4Z0L2W3_9FLAO</name>
<dbReference type="Proteomes" id="UP000297407">
    <property type="component" value="Unassembled WGS sequence"/>
</dbReference>
<gene>
    <name evidence="2" type="ORF">E4635_14555</name>
</gene>
<comment type="caution">
    <text evidence="2">The sequence shown here is derived from an EMBL/GenBank/DDBJ whole genome shotgun (WGS) entry which is preliminary data.</text>
</comment>
<sequence>MENRKYANTGEGNRADRRREEGSDFSGPEQDNDQDLIPLPYGNTDESSVNKRHEDDFERKEDNNYLTSNDNSEKENENKEDKPERQPSANDSQRDIPKDNGDDGIPEDDRPAHPGNCDL</sequence>
<evidence type="ECO:0000256" key="1">
    <source>
        <dbReference type="SAM" id="MobiDB-lite"/>
    </source>
</evidence>
<reference evidence="2 3" key="1">
    <citation type="submission" date="2019-04" db="EMBL/GenBank/DDBJ databases">
        <title>Flavobacterium sp. strain DS2-A Genome sequencing and assembly.</title>
        <authorList>
            <person name="Kim I."/>
        </authorList>
    </citation>
    <scope>NUCLEOTIDE SEQUENCE [LARGE SCALE GENOMIC DNA]</scope>
    <source>
        <strain evidence="2 3">DS2-A</strain>
    </source>
</reference>
<feature type="compositionally biased region" description="Basic and acidic residues" evidence="1">
    <location>
        <begin position="92"/>
        <end position="112"/>
    </location>
</feature>
<dbReference type="AlphaFoldDB" id="A0A4Z0L2W3"/>
<keyword evidence="3" id="KW-1185">Reference proteome</keyword>
<feature type="compositionally biased region" description="Basic and acidic residues" evidence="1">
    <location>
        <begin position="13"/>
        <end position="22"/>
    </location>
</feature>
<proteinExistence type="predicted"/>